<keyword evidence="8" id="KW-0812">Transmembrane</keyword>
<feature type="active site" description="Charge relay system" evidence="5">
    <location>
        <position position="263"/>
    </location>
</feature>
<dbReference type="PROSITE" id="PS51892">
    <property type="entry name" value="SUBTILASE"/>
    <property type="match status" value="1"/>
</dbReference>
<feature type="active site" description="Charge relay system" evidence="5">
    <location>
        <position position="199"/>
    </location>
</feature>
<dbReference type="InterPro" id="IPR035986">
    <property type="entry name" value="PKD_dom_sf"/>
</dbReference>
<feature type="chain" id="PRO_5031157017" evidence="9">
    <location>
        <begin position="29"/>
        <end position="655"/>
    </location>
</feature>
<evidence type="ECO:0000256" key="3">
    <source>
        <dbReference type="ARBA" id="ARBA00022801"/>
    </source>
</evidence>
<feature type="transmembrane region" description="Helical" evidence="8">
    <location>
        <begin position="629"/>
        <end position="649"/>
    </location>
</feature>
<dbReference type="Pfam" id="PF22352">
    <property type="entry name" value="K319L-like_PKD"/>
    <property type="match status" value="1"/>
</dbReference>
<dbReference type="SUPFAM" id="SSF52743">
    <property type="entry name" value="Subtilisin-like"/>
    <property type="match status" value="1"/>
</dbReference>
<evidence type="ECO:0000256" key="9">
    <source>
        <dbReference type="SAM" id="SignalP"/>
    </source>
</evidence>
<evidence type="ECO:0000256" key="8">
    <source>
        <dbReference type="SAM" id="Phobius"/>
    </source>
</evidence>
<dbReference type="Proteomes" id="UP000441032">
    <property type="component" value="Unassembled WGS sequence"/>
</dbReference>
<dbReference type="InterPro" id="IPR036852">
    <property type="entry name" value="Peptidase_S8/S53_dom_sf"/>
</dbReference>
<evidence type="ECO:0000256" key="7">
    <source>
        <dbReference type="SAM" id="MobiDB-lite"/>
    </source>
</evidence>
<dbReference type="PANTHER" id="PTHR43806">
    <property type="entry name" value="PEPTIDASE S8"/>
    <property type="match status" value="1"/>
</dbReference>
<feature type="compositionally biased region" description="Low complexity" evidence="7">
    <location>
        <begin position="607"/>
        <end position="625"/>
    </location>
</feature>
<protein>
    <submittedName>
        <fullName evidence="11">S8 family serine peptidase</fullName>
    </submittedName>
</protein>
<proteinExistence type="inferred from homology"/>
<dbReference type="Pfam" id="PF00082">
    <property type="entry name" value="Peptidase_S8"/>
    <property type="match status" value="1"/>
</dbReference>
<dbReference type="Gene3D" id="3.40.50.200">
    <property type="entry name" value="Peptidase S8/S53 domain"/>
    <property type="match status" value="1"/>
</dbReference>
<keyword evidence="3 5" id="KW-0378">Hydrolase</keyword>
<dbReference type="AlphaFoldDB" id="A0A7X2HME1"/>
<evidence type="ECO:0000256" key="5">
    <source>
        <dbReference type="PROSITE-ProRule" id="PRU01240"/>
    </source>
</evidence>
<keyword evidence="8" id="KW-1133">Transmembrane helix</keyword>
<dbReference type="PRINTS" id="PR00723">
    <property type="entry name" value="SUBTILISIN"/>
</dbReference>
<feature type="region of interest" description="Disordered" evidence="7">
    <location>
        <begin position="607"/>
        <end position="629"/>
    </location>
</feature>
<dbReference type="GO" id="GO:0004252">
    <property type="term" value="F:serine-type endopeptidase activity"/>
    <property type="evidence" value="ECO:0007669"/>
    <property type="project" value="UniProtKB-UniRule"/>
</dbReference>
<feature type="signal peptide" evidence="9">
    <location>
        <begin position="1"/>
        <end position="28"/>
    </location>
</feature>
<comment type="caution">
    <text evidence="11">The sequence shown here is derived from an EMBL/GenBank/DDBJ whole genome shotgun (WGS) entry which is preliminary data.</text>
</comment>
<evidence type="ECO:0000259" key="10">
    <source>
        <dbReference type="Pfam" id="PF00082"/>
    </source>
</evidence>
<dbReference type="PANTHER" id="PTHR43806:SF11">
    <property type="entry name" value="CEREVISIN-RELATED"/>
    <property type="match status" value="1"/>
</dbReference>
<dbReference type="RefSeq" id="WP_154206800.1">
    <property type="nucleotide sequence ID" value="NZ_WJYN01000003.1"/>
</dbReference>
<dbReference type="InterPro" id="IPR015500">
    <property type="entry name" value="Peptidase_S8_subtilisin-rel"/>
</dbReference>
<dbReference type="InterPro" id="IPR050131">
    <property type="entry name" value="Peptidase_S8_subtilisin-like"/>
</dbReference>
<dbReference type="Gene3D" id="2.60.40.10">
    <property type="entry name" value="Immunoglobulins"/>
    <property type="match status" value="1"/>
</dbReference>
<dbReference type="PROSITE" id="PS00138">
    <property type="entry name" value="SUBTILASE_SER"/>
    <property type="match status" value="1"/>
</dbReference>
<evidence type="ECO:0000256" key="4">
    <source>
        <dbReference type="ARBA" id="ARBA00022825"/>
    </source>
</evidence>
<evidence type="ECO:0000256" key="6">
    <source>
        <dbReference type="RuleBase" id="RU003355"/>
    </source>
</evidence>
<dbReference type="EMBL" id="WJYN01000003">
    <property type="protein sequence ID" value="MRS99177.1"/>
    <property type="molecule type" value="Genomic_DNA"/>
</dbReference>
<dbReference type="GO" id="GO:0006508">
    <property type="term" value="P:proteolysis"/>
    <property type="evidence" value="ECO:0007669"/>
    <property type="project" value="UniProtKB-KW"/>
</dbReference>
<feature type="domain" description="Peptidase S8/S53" evidence="10">
    <location>
        <begin position="191"/>
        <end position="479"/>
    </location>
</feature>
<reference evidence="11 12" key="1">
    <citation type="submission" date="2019-11" db="EMBL/GenBank/DDBJ databases">
        <title>Phenotypic characterization of an OXA-22 and OXA-60 co-producing Ralstonia pickettii clinical strain.</title>
        <authorList>
            <person name="He F."/>
        </authorList>
    </citation>
    <scope>NUCLEOTIDE SEQUENCE [LARGE SCALE GENOMIC DNA]</scope>
    <source>
        <strain evidence="11 12">PSLESD1</strain>
    </source>
</reference>
<dbReference type="PROSITE" id="PS00136">
    <property type="entry name" value="SUBTILASE_ASP"/>
    <property type="match status" value="1"/>
</dbReference>
<dbReference type="PROSITE" id="PS00137">
    <property type="entry name" value="SUBTILASE_HIS"/>
    <property type="match status" value="1"/>
</dbReference>
<accession>A0A7X2HME1</accession>
<dbReference type="InterPro" id="IPR023828">
    <property type="entry name" value="Peptidase_S8_Ser-AS"/>
</dbReference>
<comment type="similarity">
    <text evidence="1 5 6">Belongs to the peptidase S8 family.</text>
</comment>
<dbReference type="InterPro" id="IPR022398">
    <property type="entry name" value="Peptidase_S8_His-AS"/>
</dbReference>
<keyword evidence="9" id="KW-0732">Signal</keyword>
<dbReference type="InterPro" id="IPR013783">
    <property type="entry name" value="Ig-like_fold"/>
</dbReference>
<keyword evidence="4 5" id="KW-0720">Serine protease</keyword>
<gene>
    <name evidence="11" type="ORF">GJQ57_11000</name>
</gene>
<evidence type="ECO:0000256" key="2">
    <source>
        <dbReference type="ARBA" id="ARBA00022670"/>
    </source>
</evidence>
<keyword evidence="2 5" id="KW-0645">Protease</keyword>
<dbReference type="InterPro" id="IPR000209">
    <property type="entry name" value="Peptidase_S8/S53_dom"/>
</dbReference>
<dbReference type="InterPro" id="IPR023827">
    <property type="entry name" value="Peptidase_S8_Asp-AS"/>
</dbReference>
<sequence length="655" mass="64583">MKSIAQGGIVRALVALGLVSYQAAPALAGGGTANAGVQTQWVSQLIVKEKSGVNGTLQLQSSEPDERTMRVDVATVQRWSAAAQLPVTYKRAMSGGAHVVTLPSTMTLDDAQAVAQRMAATGQFEYVAPDRILRPAFTPSATWFSSQWNLMATNATITTIPNSTGPLQPASGTAAGGANLTTAWDTTTGSNTVNVAIVDTGILSHADLTGAKINTGSNFITNTFRNNSGDSIGTDPGDAITATDITNNPTVCNGATPSNSSWHGTFVTGLVAAQHSGTRVAGIAPGVGVQMARALGRCGGAESDIIDAVTWASGGVVARISPSINPTPAKVINMSLGGTGSCDVPMQTAITNARNRGAVIVVATGNESASAIDSPANCTGTIAVTAHTLEGDKATYANVGTGTTLSAPGGGNGSVVNGLGALIASLSNTGTTSAGSPGYSGEAGTSMATPHVAGVAALMLSVNSALTPDQIATVLKQSARPFPAGTYCATHTGVCGAGMLDAGAAVALAKGNPTVHASTSASTVVTNNAVTLTATGNAGLVNTISSVQWAQTSGPSVSLTTAGPDSNGNYTATFTPSAEGTYAFKVTLTSNTGAAATDTASVTVTAPAASTSTTTPPATTTSGSGSSSGGGGAIGLGGAALLLAAGLAGRRRRVK</sequence>
<organism evidence="11 12">
    <name type="scientific">Ralstonia pickettii</name>
    <name type="common">Burkholderia pickettii</name>
    <dbReference type="NCBI Taxonomy" id="329"/>
    <lineage>
        <taxon>Bacteria</taxon>
        <taxon>Pseudomonadati</taxon>
        <taxon>Pseudomonadota</taxon>
        <taxon>Betaproteobacteria</taxon>
        <taxon>Burkholderiales</taxon>
        <taxon>Burkholderiaceae</taxon>
        <taxon>Ralstonia</taxon>
    </lineage>
</organism>
<evidence type="ECO:0000313" key="12">
    <source>
        <dbReference type="Proteomes" id="UP000441032"/>
    </source>
</evidence>
<evidence type="ECO:0000256" key="1">
    <source>
        <dbReference type="ARBA" id="ARBA00011073"/>
    </source>
</evidence>
<name>A0A7X2HME1_RALPI</name>
<dbReference type="SUPFAM" id="SSF49299">
    <property type="entry name" value="PKD domain"/>
    <property type="match status" value="1"/>
</dbReference>
<keyword evidence="8" id="KW-0472">Membrane</keyword>
<evidence type="ECO:0000313" key="11">
    <source>
        <dbReference type="EMBL" id="MRS99177.1"/>
    </source>
</evidence>
<feature type="active site" description="Charge relay system" evidence="5">
    <location>
        <position position="446"/>
    </location>
</feature>